<evidence type="ECO:0000313" key="2">
    <source>
        <dbReference type="Proteomes" id="UP000828390"/>
    </source>
</evidence>
<proteinExistence type="predicted"/>
<accession>A0A9D4QR59</accession>
<sequence>MQQFPTAVTCFRNNTTGDDMQQFPTAVTCFRNNTTGDDMQQFPTAVTCPQVWIFRELPIIVG</sequence>
<dbReference type="AlphaFoldDB" id="A0A9D4QR59"/>
<evidence type="ECO:0000313" key="1">
    <source>
        <dbReference type="EMBL" id="KAH3839552.1"/>
    </source>
</evidence>
<gene>
    <name evidence="1" type="ORF">DPMN_112984</name>
</gene>
<protein>
    <submittedName>
        <fullName evidence="1">Uncharacterized protein</fullName>
    </submittedName>
</protein>
<organism evidence="1 2">
    <name type="scientific">Dreissena polymorpha</name>
    <name type="common">Zebra mussel</name>
    <name type="synonym">Mytilus polymorpha</name>
    <dbReference type="NCBI Taxonomy" id="45954"/>
    <lineage>
        <taxon>Eukaryota</taxon>
        <taxon>Metazoa</taxon>
        <taxon>Spiralia</taxon>
        <taxon>Lophotrochozoa</taxon>
        <taxon>Mollusca</taxon>
        <taxon>Bivalvia</taxon>
        <taxon>Autobranchia</taxon>
        <taxon>Heteroconchia</taxon>
        <taxon>Euheterodonta</taxon>
        <taxon>Imparidentia</taxon>
        <taxon>Neoheterodontei</taxon>
        <taxon>Myida</taxon>
        <taxon>Dreissenoidea</taxon>
        <taxon>Dreissenidae</taxon>
        <taxon>Dreissena</taxon>
    </lineage>
</organism>
<dbReference type="EMBL" id="JAIWYP010000004">
    <property type="protein sequence ID" value="KAH3839552.1"/>
    <property type="molecule type" value="Genomic_DNA"/>
</dbReference>
<name>A0A9D4QR59_DREPO</name>
<reference evidence="1" key="1">
    <citation type="journal article" date="2019" name="bioRxiv">
        <title>The Genome of the Zebra Mussel, Dreissena polymorpha: A Resource for Invasive Species Research.</title>
        <authorList>
            <person name="McCartney M.A."/>
            <person name="Auch B."/>
            <person name="Kono T."/>
            <person name="Mallez S."/>
            <person name="Zhang Y."/>
            <person name="Obille A."/>
            <person name="Becker A."/>
            <person name="Abrahante J.E."/>
            <person name="Garbe J."/>
            <person name="Badalamenti J.P."/>
            <person name="Herman A."/>
            <person name="Mangelson H."/>
            <person name="Liachko I."/>
            <person name="Sullivan S."/>
            <person name="Sone E.D."/>
            <person name="Koren S."/>
            <person name="Silverstein K.A.T."/>
            <person name="Beckman K.B."/>
            <person name="Gohl D.M."/>
        </authorList>
    </citation>
    <scope>NUCLEOTIDE SEQUENCE</scope>
    <source>
        <strain evidence="1">Duluth1</strain>
        <tissue evidence="1">Whole animal</tissue>
    </source>
</reference>
<reference evidence="1" key="2">
    <citation type="submission" date="2020-11" db="EMBL/GenBank/DDBJ databases">
        <authorList>
            <person name="McCartney M.A."/>
            <person name="Auch B."/>
            <person name="Kono T."/>
            <person name="Mallez S."/>
            <person name="Becker A."/>
            <person name="Gohl D.M."/>
            <person name="Silverstein K.A.T."/>
            <person name="Koren S."/>
            <person name="Bechman K.B."/>
            <person name="Herman A."/>
            <person name="Abrahante J.E."/>
            <person name="Garbe J."/>
        </authorList>
    </citation>
    <scope>NUCLEOTIDE SEQUENCE</scope>
    <source>
        <strain evidence="1">Duluth1</strain>
        <tissue evidence="1">Whole animal</tissue>
    </source>
</reference>
<keyword evidence="2" id="KW-1185">Reference proteome</keyword>
<comment type="caution">
    <text evidence="1">The sequence shown here is derived from an EMBL/GenBank/DDBJ whole genome shotgun (WGS) entry which is preliminary data.</text>
</comment>
<dbReference type="Proteomes" id="UP000828390">
    <property type="component" value="Unassembled WGS sequence"/>
</dbReference>